<dbReference type="GO" id="GO:0008199">
    <property type="term" value="F:ferric iron binding"/>
    <property type="evidence" value="ECO:0007669"/>
    <property type="project" value="InterPro"/>
</dbReference>
<evidence type="ECO:0000313" key="4">
    <source>
        <dbReference type="EMBL" id="GAF04382.1"/>
    </source>
</evidence>
<dbReference type="Proteomes" id="UP000019402">
    <property type="component" value="Unassembled WGS sequence"/>
</dbReference>
<dbReference type="InterPro" id="IPR008331">
    <property type="entry name" value="Ferritin_DPS_dom"/>
</dbReference>
<dbReference type="GO" id="GO:0016722">
    <property type="term" value="F:oxidoreductase activity, acting on metal ions"/>
    <property type="evidence" value="ECO:0007669"/>
    <property type="project" value="InterPro"/>
</dbReference>
<dbReference type="InterPro" id="IPR012347">
    <property type="entry name" value="Ferritin-like"/>
</dbReference>
<evidence type="ECO:0000256" key="1">
    <source>
        <dbReference type="ARBA" id="ARBA00009497"/>
    </source>
</evidence>
<evidence type="ECO:0000256" key="2">
    <source>
        <dbReference type="RuleBase" id="RU003875"/>
    </source>
</evidence>
<name>W7Y813_9BACT</name>
<dbReference type="PRINTS" id="PR01346">
    <property type="entry name" value="HELNAPAPROT"/>
</dbReference>
<dbReference type="EMBL" id="BAMD01000044">
    <property type="protein sequence ID" value="GAF04382.1"/>
    <property type="molecule type" value="Genomic_DNA"/>
</dbReference>
<dbReference type="InterPro" id="IPR002177">
    <property type="entry name" value="DPS_DNA-bd"/>
</dbReference>
<dbReference type="PIRSF" id="PIRSF005900">
    <property type="entry name" value="Dps"/>
    <property type="match status" value="1"/>
</dbReference>
<dbReference type="OrthoDB" id="9797023at2"/>
<feature type="domain" description="Ferritin/DPS" evidence="3">
    <location>
        <begin position="17"/>
        <end position="153"/>
    </location>
</feature>
<proteinExistence type="inferred from homology"/>
<evidence type="ECO:0000259" key="3">
    <source>
        <dbReference type="Pfam" id="PF00210"/>
    </source>
</evidence>
<comment type="similarity">
    <text evidence="1 2">Belongs to the Dps family.</text>
</comment>
<organism evidence="4 5">
    <name type="scientific">Saccharicrinis fermentans DSM 9555 = JCM 21142</name>
    <dbReference type="NCBI Taxonomy" id="869213"/>
    <lineage>
        <taxon>Bacteria</taxon>
        <taxon>Pseudomonadati</taxon>
        <taxon>Bacteroidota</taxon>
        <taxon>Bacteroidia</taxon>
        <taxon>Marinilabiliales</taxon>
        <taxon>Marinilabiliaceae</taxon>
        <taxon>Saccharicrinis</taxon>
    </lineage>
</organism>
<dbReference type="PANTHER" id="PTHR42932:SF1">
    <property type="entry name" value="GENERAL STRESS PROTEIN 20U"/>
    <property type="match status" value="1"/>
</dbReference>
<dbReference type="InterPro" id="IPR009078">
    <property type="entry name" value="Ferritin-like_SF"/>
</dbReference>
<dbReference type="PROSITE" id="PS00818">
    <property type="entry name" value="DPS_1"/>
    <property type="match status" value="1"/>
</dbReference>
<dbReference type="RefSeq" id="WP_027470618.1">
    <property type="nucleotide sequence ID" value="NZ_BAMD01000044.1"/>
</dbReference>
<dbReference type="InterPro" id="IPR023188">
    <property type="entry name" value="DPS_DNA-bd_CS"/>
</dbReference>
<dbReference type="eggNOG" id="COG0783">
    <property type="taxonomic scope" value="Bacteria"/>
</dbReference>
<dbReference type="SUPFAM" id="SSF47240">
    <property type="entry name" value="Ferritin-like"/>
    <property type="match status" value="1"/>
</dbReference>
<dbReference type="STRING" id="869213.GCA_000517085_00612"/>
<dbReference type="Gene3D" id="1.20.1260.10">
    <property type="match status" value="1"/>
</dbReference>
<accession>W7Y813</accession>
<dbReference type="AlphaFoldDB" id="W7Y813"/>
<dbReference type="CDD" id="cd01043">
    <property type="entry name" value="DPS"/>
    <property type="match status" value="1"/>
</dbReference>
<gene>
    <name evidence="4" type="ORF">JCM21142_83084</name>
</gene>
<dbReference type="Pfam" id="PF00210">
    <property type="entry name" value="Ferritin"/>
    <property type="match status" value="1"/>
</dbReference>
<protein>
    <recommendedName>
        <fullName evidence="3">Ferritin/DPS domain-containing protein</fullName>
    </recommendedName>
</protein>
<keyword evidence="5" id="KW-1185">Reference proteome</keyword>
<sequence length="154" mass="17632">MNNIGLKSEYTEEVSGKLNAYLSSLQISYMNVRGFHWNIVGKQFFVLHAKFEEIYNQLNEMADEVAERILILGGKPLHSFSEYLKISEINEQTNVSSAEDTVKYLLQDTKKLLAIEREILSFSSEHGDEGTVSMLSGYIEEQEKMIWMLNAALK</sequence>
<reference evidence="4 5" key="1">
    <citation type="journal article" date="2014" name="Genome Announc.">
        <title>Draft Genome Sequence of Cytophaga fermentans JCM 21142T, a Facultative Anaerobe Isolated from Marine Mud.</title>
        <authorList>
            <person name="Starns D."/>
            <person name="Oshima K."/>
            <person name="Suda W."/>
            <person name="Iino T."/>
            <person name="Yuki M."/>
            <person name="Inoue J."/>
            <person name="Kitamura K."/>
            <person name="Iida T."/>
            <person name="Darby A."/>
            <person name="Hattori M."/>
            <person name="Ohkuma M."/>
        </authorList>
    </citation>
    <scope>NUCLEOTIDE SEQUENCE [LARGE SCALE GENOMIC DNA]</scope>
    <source>
        <strain evidence="4 5">JCM 21142</strain>
    </source>
</reference>
<dbReference type="PANTHER" id="PTHR42932">
    <property type="entry name" value="GENERAL STRESS PROTEIN 20U"/>
    <property type="match status" value="1"/>
</dbReference>
<evidence type="ECO:0000313" key="5">
    <source>
        <dbReference type="Proteomes" id="UP000019402"/>
    </source>
</evidence>
<comment type="caution">
    <text evidence="4">The sequence shown here is derived from an EMBL/GenBank/DDBJ whole genome shotgun (WGS) entry which is preliminary data.</text>
</comment>